<evidence type="ECO:0000313" key="2">
    <source>
        <dbReference type="Proteomes" id="UP001208570"/>
    </source>
</evidence>
<dbReference type="Proteomes" id="UP001208570">
    <property type="component" value="Unassembled WGS sequence"/>
</dbReference>
<dbReference type="EMBL" id="JAODUP010000141">
    <property type="protein sequence ID" value="KAK2160054.1"/>
    <property type="molecule type" value="Genomic_DNA"/>
</dbReference>
<accession>A0AAD9JV77</accession>
<gene>
    <name evidence="1" type="ORF">LSH36_141g07009</name>
</gene>
<dbReference type="AlphaFoldDB" id="A0AAD9JV77"/>
<organism evidence="1 2">
    <name type="scientific">Paralvinella palmiformis</name>
    <dbReference type="NCBI Taxonomy" id="53620"/>
    <lineage>
        <taxon>Eukaryota</taxon>
        <taxon>Metazoa</taxon>
        <taxon>Spiralia</taxon>
        <taxon>Lophotrochozoa</taxon>
        <taxon>Annelida</taxon>
        <taxon>Polychaeta</taxon>
        <taxon>Sedentaria</taxon>
        <taxon>Canalipalpata</taxon>
        <taxon>Terebellida</taxon>
        <taxon>Terebelliformia</taxon>
        <taxon>Alvinellidae</taxon>
        <taxon>Paralvinella</taxon>
    </lineage>
</organism>
<evidence type="ECO:0000313" key="1">
    <source>
        <dbReference type="EMBL" id="KAK2160054.1"/>
    </source>
</evidence>
<reference evidence="1" key="1">
    <citation type="journal article" date="2023" name="Mol. Biol. Evol.">
        <title>Third-Generation Sequencing Reveals the Adaptive Role of the Epigenome in Three Deep-Sea Polychaetes.</title>
        <authorList>
            <person name="Perez M."/>
            <person name="Aroh O."/>
            <person name="Sun Y."/>
            <person name="Lan Y."/>
            <person name="Juniper S.K."/>
            <person name="Young C.R."/>
            <person name="Angers B."/>
            <person name="Qian P.Y."/>
        </authorList>
    </citation>
    <scope>NUCLEOTIDE SEQUENCE</scope>
    <source>
        <strain evidence="1">P08H-3</strain>
    </source>
</reference>
<proteinExistence type="predicted"/>
<sequence length="64" mass="7574">MINYNIVTRYIRAMLLYTVRLCTVKLLYKRVLSQCIDHPVYYGHCFTTTLTKSVLVHPLSSHER</sequence>
<keyword evidence="2" id="KW-1185">Reference proteome</keyword>
<protein>
    <submittedName>
        <fullName evidence="1">Uncharacterized protein</fullName>
    </submittedName>
</protein>
<comment type="caution">
    <text evidence="1">The sequence shown here is derived from an EMBL/GenBank/DDBJ whole genome shotgun (WGS) entry which is preliminary data.</text>
</comment>
<name>A0AAD9JV77_9ANNE</name>